<comment type="caution">
    <text evidence="7">The sequence shown here is derived from an EMBL/GenBank/DDBJ whole genome shotgun (WGS) entry which is preliminary data.</text>
</comment>
<dbReference type="InterPro" id="IPR043128">
    <property type="entry name" value="Rev_trsase/Diguanyl_cyclase"/>
</dbReference>
<dbReference type="SMART" id="SM00091">
    <property type="entry name" value="PAS"/>
    <property type="match status" value="3"/>
</dbReference>
<evidence type="ECO:0000313" key="7">
    <source>
        <dbReference type="EMBL" id="MFC3935578.1"/>
    </source>
</evidence>
<dbReference type="SMART" id="SM00267">
    <property type="entry name" value="GGDEF"/>
    <property type="match status" value="1"/>
</dbReference>
<dbReference type="InterPro" id="IPR000160">
    <property type="entry name" value="GGDEF_dom"/>
</dbReference>
<dbReference type="InterPro" id="IPR029787">
    <property type="entry name" value="Nucleotide_cyclase"/>
</dbReference>
<evidence type="ECO:0000259" key="5">
    <source>
        <dbReference type="PROSITE" id="PS50885"/>
    </source>
</evidence>
<dbReference type="InterPro" id="IPR001633">
    <property type="entry name" value="EAL_dom"/>
</dbReference>
<dbReference type="Gene3D" id="3.30.450.20">
    <property type="entry name" value="PAS domain"/>
    <property type="match status" value="4"/>
</dbReference>
<dbReference type="SUPFAM" id="SSF55073">
    <property type="entry name" value="Nucleotide cyclase"/>
    <property type="match status" value="1"/>
</dbReference>
<feature type="domain" description="PAC" evidence="3">
    <location>
        <begin position="573"/>
        <end position="625"/>
    </location>
</feature>
<proteinExistence type="predicted"/>
<evidence type="ECO:0000313" key="8">
    <source>
        <dbReference type="Proteomes" id="UP001595693"/>
    </source>
</evidence>
<dbReference type="SUPFAM" id="SSF141868">
    <property type="entry name" value="EAL domain-like"/>
    <property type="match status" value="1"/>
</dbReference>
<accession>A0ABV8DB45</accession>
<dbReference type="PROSITE" id="PS50885">
    <property type="entry name" value="HAMP"/>
    <property type="match status" value="1"/>
</dbReference>
<dbReference type="NCBIfam" id="TIGR00229">
    <property type="entry name" value="sensory_box"/>
    <property type="match status" value="3"/>
</dbReference>
<sequence>MPSWLVGTWSTLSARIRWLVLVATLPAVLLAVYQARSHRMDAIAAAENQALGTLRAVAASQQRLIQNTRDFLQKLAAMPSVHRPAEPECGRYLAEVLSLNATYVNIGVPQASGDLLCNARPLKAPVNVANRPYFQHAITAREFSVGAFQIDRAAQVASVNFAVPVVPPGSQEVVGAAVAVVSLEWWSLRLADLGLPPGAVARVTDADGRVVARFPPDGAELGTQLADADFSAALQRSAEGVLQRSNAAGSHQLMVFQPLIESGGKTVATMSLAVPLDQLYATANRNMWTEVAFLLAGLALSFLLAQQGVRRGVMKPLRRLLDATDELAQGRYAPQPLATGLAELTELGQRFDRMALTRQGAEAQLRQSEENLSITLNSIGDGVVATDAQGHITRMNAVAERLTGWPLPEALGKPLTDVFRIVNASTREPVVDPVRMVVAKGEVVGLSNHTTLLARDGAEYQIADSAAPIRNAQGQIVGVVLVFSDVTEAYRVRKQLEDNEARFRTLTILSSDWYWEQDAQFRLTHVDGSDKDRLLQEAAAYMGKTRWELAGPGVSEARWQEHRELLERHQEFRDFEFQRKDLSGQLHWLSVSGTPIFDVNGTFCGYRGVGKDITARKRDENELRIAAIAFESQEGMIVTDRETVILRTNRAFTKITGYSAEDAVGKRSSLLASGHHDKAFFDAMWGSLSDTGEWKGEIWNRCKSGAVNLHFMGITAVTDGGGEVTHYVGTLSDITQRAQAAREIEHLAFYDPLTHLPNRRLMLDRLQQAFATSARTGLHGALLCLDLDHFKTLNDTLGHDMGDVLLQQVAQRLAGCVREGDTVARLGGDEFLVLLEDLDALATDAAEQAQNVSEKILAALNQPYQLALHHVHSTTSVGTVLFSGQSQTVVDVVKHADLAMYAAKTAGRNAIRFFDPMMQAAVSARAALENDLRTALSAGQFLLHYQIQVGCGVRPVGAEALIRWQHPERGMVPPYEFIPLAEETGLILPIGLWVLQTACAQLRRWQGNPATEQLQLSVNVSARQFRQPDFMEQIRTVLLQTGARPDRLKLELTESLALDNVDDTITKMNALRALGLRFSLDDFGTGQSSLSYLTRLPLDQLKIDQSFVRNIGIQHTDALIVQTIIGMAQSLGIDVIAEGVETDAQRAFLEKHGCTLFQGYLFSRPVPIGVLEQYLQARAASV</sequence>
<dbReference type="Gene3D" id="3.30.70.270">
    <property type="match status" value="1"/>
</dbReference>
<feature type="domain" description="PAS" evidence="2">
    <location>
        <begin position="368"/>
        <end position="441"/>
    </location>
</feature>
<dbReference type="InterPro" id="IPR000014">
    <property type="entry name" value="PAS"/>
</dbReference>
<gene>
    <name evidence="7" type="ORF">ACFOW3_13225</name>
</gene>
<dbReference type="CDD" id="cd06225">
    <property type="entry name" value="HAMP"/>
    <property type="match status" value="1"/>
</dbReference>
<dbReference type="CDD" id="cd00130">
    <property type="entry name" value="PAS"/>
    <property type="match status" value="3"/>
</dbReference>
<dbReference type="InterPro" id="IPR052155">
    <property type="entry name" value="Biofilm_reg_signaling"/>
</dbReference>
<dbReference type="CDD" id="cd12915">
    <property type="entry name" value="PDC2_DGC_like"/>
    <property type="match status" value="1"/>
</dbReference>
<dbReference type="Pfam" id="PF13426">
    <property type="entry name" value="PAS_9"/>
    <property type="match status" value="1"/>
</dbReference>
<keyword evidence="1" id="KW-0472">Membrane</keyword>
<organism evidence="7 8">
    <name type="scientific">Acidovorax facilis</name>
    <dbReference type="NCBI Taxonomy" id="12917"/>
    <lineage>
        <taxon>Bacteria</taxon>
        <taxon>Pseudomonadati</taxon>
        <taxon>Pseudomonadota</taxon>
        <taxon>Betaproteobacteria</taxon>
        <taxon>Burkholderiales</taxon>
        <taxon>Comamonadaceae</taxon>
        <taxon>Acidovorax</taxon>
    </lineage>
</organism>
<dbReference type="InterPro" id="IPR000700">
    <property type="entry name" value="PAS-assoc_C"/>
</dbReference>
<evidence type="ECO:0000259" key="2">
    <source>
        <dbReference type="PROSITE" id="PS50112"/>
    </source>
</evidence>
<evidence type="ECO:0000259" key="4">
    <source>
        <dbReference type="PROSITE" id="PS50883"/>
    </source>
</evidence>
<dbReference type="PROSITE" id="PS50113">
    <property type="entry name" value="PAC"/>
    <property type="match status" value="3"/>
</dbReference>
<evidence type="ECO:0000259" key="3">
    <source>
        <dbReference type="PROSITE" id="PS50113"/>
    </source>
</evidence>
<dbReference type="SMART" id="SM00052">
    <property type="entry name" value="EAL"/>
    <property type="match status" value="1"/>
</dbReference>
<dbReference type="Gene3D" id="6.10.340.10">
    <property type="match status" value="1"/>
</dbReference>
<keyword evidence="8" id="KW-1185">Reference proteome</keyword>
<dbReference type="PROSITE" id="PS50883">
    <property type="entry name" value="EAL"/>
    <property type="match status" value="1"/>
</dbReference>
<dbReference type="SMART" id="SM00086">
    <property type="entry name" value="PAC"/>
    <property type="match status" value="3"/>
</dbReference>
<feature type="domain" description="EAL" evidence="4">
    <location>
        <begin position="925"/>
        <end position="1179"/>
    </location>
</feature>
<feature type="domain" description="GGDEF" evidence="6">
    <location>
        <begin position="778"/>
        <end position="916"/>
    </location>
</feature>
<keyword evidence="1" id="KW-1133">Transmembrane helix</keyword>
<dbReference type="InterPro" id="IPR035965">
    <property type="entry name" value="PAS-like_dom_sf"/>
</dbReference>
<feature type="domain" description="PAC" evidence="3">
    <location>
        <begin position="692"/>
        <end position="746"/>
    </location>
</feature>
<dbReference type="Pfam" id="PF00563">
    <property type="entry name" value="EAL"/>
    <property type="match status" value="1"/>
</dbReference>
<dbReference type="InterPro" id="IPR013656">
    <property type="entry name" value="PAS_4"/>
</dbReference>
<dbReference type="Proteomes" id="UP001595693">
    <property type="component" value="Unassembled WGS sequence"/>
</dbReference>
<dbReference type="Gene3D" id="3.20.20.450">
    <property type="entry name" value="EAL domain"/>
    <property type="match status" value="1"/>
</dbReference>
<reference evidence="8" key="1">
    <citation type="journal article" date="2019" name="Int. J. Syst. Evol. Microbiol.">
        <title>The Global Catalogue of Microorganisms (GCM) 10K type strain sequencing project: providing services to taxonomists for standard genome sequencing and annotation.</title>
        <authorList>
            <consortium name="The Broad Institute Genomics Platform"/>
            <consortium name="The Broad Institute Genome Sequencing Center for Infectious Disease"/>
            <person name="Wu L."/>
            <person name="Ma J."/>
        </authorList>
    </citation>
    <scope>NUCLEOTIDE SEQUENCE [LARGE SCALE GENOMIC DNA]</scope>
    <source>
        <strain evidence="8">CCUG 2113</strain>
    </source>
</reference>
<feature type="transmembrane region" description="Helical" evidence="1">
    <location>
        <begin position="16"/>
        <end position="33"/>
    </location>
</feature>
<dbReference type="PANTHER" id="PTHR44757:SF2">
    <property type="entry name" value="BIOFILM ARCHITECTURE MAINTENANCE PROTEIN MBAA"/>
    <property type="match status" value="1"/>
</dbReference>
<feature type="transmembrane region" description="Helical" evidence="1">
    <location>
        <begin position="291"/>
        <end position="309"/>
    </location>
</feature>
<evidence type="ECO:0000256" key="1">
    <source>
        <dbReference type="SAM" id="Phobius"/>
    </source>
</evidence>
<dbReference type="RefSeq" id="WP_252635951.1">
    <property type="nucleotide sequence ID" value="NZ_JAMXAX010000209.1"/>
</dbReference>
<dbReference type="InterPro" id="IPR035919">
    <property type="entry name" value="EAL_sf"/>
</dbReference>
<feature type="domain" description="PAC" evidence="3">
    <location>
        <begin position="446"/>
        <end position="498"/>
    </location>
</feature>
<dbReference type="CDD" id="cd01948">
    <property type="entry name" value="EAL"/>
    <property type="match status" value="1"/>
</dbReference>
<feature type="domain" description="PAS" evidence="2">
    <location>
        <begin position="621"/>
        <end position="666"/>
    </location>
</feature>
<dbReference type="Pfam" id="PF00990">
    <property type="entry name" value="GGDEF"/>
    <property type="match status" value="1"/>
</dbReference>
<dbReference type="PANTHER" id="PTHR44757">
    <property type="entry name" value="DIGUANYLATE CYCLASE DGCP"/>
    <property type="match status" value="1"/>
</dbReference>
<dbReference type="InterPro" id="IPR003660">
    <property type="entry name" value="HAMP_dom"/>
</dbReference>
<evidence type="ECO:0000259" key="6">
    <source>
        <dbReference type="PROSITE" id="PS50887"/>
    </source>
</evidence>
<dbReference type="PROSITE" id="PS50887">
    <property type="entry name" value="GGDEF"/>
    <property type="match status" value="1"/>
</dbReference>
<protein>
    <submittedName>
        <fullName evidence="7">EAL domain-containing protein</fullName>
    </submittedName>
</protein>
<dbReference type="PROSITE" id="PS50112">
    <property type="entry name" value="PAS"/>
    <property type="match status" value="2"/>
</dbReference>
<dbReference type="EMBL" id="JBHSAJ010000037">
    <property type="protein sequence ID" value="MFC3935578.1"/>
    <property type="molecule type" value="Genomic_DNA"/>
</dbReference>
<name>A0ABV8DB45_9BURK</name>
<dbReference type="InterPro" id="IPR001610">
    <property type="entry name" value="PAC"/>
</dbReference>
<dbReference type="NCBIfam" id="TIGR00254">
    <property type="entry name" value="GGDEF"/>
    <property type="match status" value="1"/>
</dbReference>
<dbReference type="CDD" id="cd01949">
    <property type="entry name" value="GGDEF"/>
    <property type="match status" value="1"/>
</dbReference>
<dbReference type="SMART" id="SM00304">
    <property type="entry name" value="HAMP"/>
    <property type="match status" value="1"/>
</dbReference>
<keyword evidence="1" id="KW-0812">Transmembrane</keyword>
<dbReference type="Pfam" id="PF08448">
    <property type="entry name" value="PAS_4"/>
    <property type="match status" value="2"/>
</dbReference>
<feature type="domain" description="HAMP" evidence="5">
    <location>
        <begin position="311"/>
        <end position="363"/>
    </location>
</feature>
<dbReference type="SUPFAM" id="SSF55785">
    <property type="entry name" value="PYP-like sensor domain (PAS domain)"/>
    <property type="match status" value="3"/>
</dbReference>
<dbReference type="Pfam" id="PF00672">
    <property type="entry name" value="HAMP"/>
    <property type="match status" value="1"/>
</dbReference>